<organism evidence="2 3">
    <name type="scientific">Hypocrea atroviridis (strain ATCC 20476 / IMI 206040)</name>
    <name type="common">Trichoderma atroviride</name>
    <dbReference type="NCBI Taxonomy" id="452589"/>
    <lineage>
        <taxon>Eukaryota</taxon>
        <taxon>Fungi</taxon>
        <taxon>Dikarya</taxon>
        <taxon>Ascomycota</taxon>
        <taxon>Pezizomycotina</taxon>
        <taxon>Sordariomycetes</taxon>
        <taxon>Hypocreomycetidae</taxon>
        <taxon>Hypocreales</taxon>
        <taxon>Hypocreaceae</taxon>
        <taxon>Trichoderma</taxon>
    </lineage>
</organism>
<evidence type="ECO:0008006" key="4">
    <source>
        <dbReference type="Google" id="ProtNLM"/>
    </source>
</evidence>
<evidence type="ECO:0000313" key="2">
    <source>
        <dbReference type="EMBL" id="EHK47227.1"/>
    </source>
</evidence>
<dbReference type="Proteomes" id="UP000005426">
    <property type="component" value="Unassembled WGS sequence"/>
</dbReference>
<proteinExistence type="predicted"/>
<evidence type="ECO:0000313" key="3">
    <source>
        <dbReference type="Proteomes" id="UP000005426"/>
    </source>
</evidence>
<keyword evidence="3" id="KW-1185">Reference proteome</keyword>
<evidence type="ECO:0000256" key="1">
    <source>
        <dbReference type="SAM" id="Phobius"/>
    </source>
</evidence>
<accession>G9NQ80</accession>
<dbReference type="HOGENOM" id="CLU_1777718_0_0_1"/>
<keyword evidence="1" id="KW-0472">Membrane</keyword>
<comment type="caution">
    <text evidence="2">The sequence shown here is derived from an EMBL/GenBank/DDBJ whole genome shotgun (WGS) entry which is preliminary data.</text>
</comment>
<dbReference type="STRING" id="452589.G9NQ80"/>
<name>G9NQ80_HYPAI</name>
<gene>
    <name evidence="2" type="ORF">TRIATDRAFT_90752</name>
</gene>
<protein>
    <recommendedName>
        <fullName evidence="4">Berberine/berberine-like domain-containing protein</fullName>
    </recommendedName>
</protein>
<reference evidence="2 3" key="1">
    <citation type="journal article" date="2011" name="Genome Biol.">
        <title>Comparative genome sequence analysis underscores mycoparasitism as the ancestral life style of Trichoderma.</title>
        <authorList>
            <person name="Kubicek C.P."/>
            <person name="Herrera-Estrella A."/>
            <person name="Seidl-Seiboth V."/>
            <person name="Martinez D.A."/>
            <person name="Druzhinina I.S."/>
            <person name="Thon M."/>
            <person name="Zeilinger S."/>
            <person name="Casas-Flores S."/>
            <person name="Horwitz B.A."/>
            <person name="Mukherjee P.K."/>
            <person name="Mukherjee M."/>
            <person name="Kredics L."/>
            <person name="Alcaraz L.D."/>
            <person name="Aerts A."/>
            <person name="Antal Z."/>
            <person name="Atanasova L."/>
            <person name="Cervantes-Badillo M.G."/>
            <person name="Challacombe J."/>
            <person name="Chertkov O."/>
            <person name="McCluskey K."/>
            <person name="Coulpier F."/>
            <person name="Deshpande N."/>
            <person name="von Doehren H."/>
            <person name="Ebbole D.J."/>
            <person name="Esquivel-Naranjo E.U."/>
            <person name="Fekete E."/>
            <person name="Flipphi M."/>
            <person name="Glaser F."/>
            <person name="Gomez-Rodriguez E.Y."/>
            <person name="Gruber S."/>
            <person name="Han C."/>
            <person name="Henrissat B."/>
            <person name="Hermosa R."/>
            <person name="Hernandez-Onate M."/>
            <person name="Karaffa L."/>
            <person name="Kosti I."/>
            <person name="Le Crom S."/>
            <person name="Lindquist E."/>
            <person name="Lucas S."/>
            <person name="Luebeck M."/>
            <person name="Luebeck P.S."/>
            <person name="Margeot A."/>
            <person name="Metz B."/>
            <person name="Misra M."/>
            <person name="Nevalainen H."/>
            <person name="Omann M."/>
            <person name="Packer N."/>
            <person name="Perrone G."/>
            <person name="Uresti-Rivera E.E."/>
            <person name="Salamov A."/>
            <person name="Schmoll M."/>
            <person name="Seiboth B."/>
            <person name="Shapiro H."/>
            <person name="Sukno S."/>
            <person name="Tamayo-Ramos J.A."/>
            <person name="Tisch D."/>
            <person name="Wiest A."/>
            <person name="Wilkinson H.H."/>
            <person name="Zhang M."/>
            <person name="Coutinho P.M."/>
            <person name="Kenerley C.M."/>
            <person name="Monte E."/>
            <person name="Baker S.E."/>
            <person name="Grigoriev I.V."/>
        </authorList>
    </citation>
    <scope>NUCLEOTIDE SEQUENCE [LARGE SCALE GENOMIC DNA]</scope>
    <source>
        <strain evidence="3">ATCC 20476 / IMI 206040</strain>
    </source>
</reference>
<keyword evidence="1" id="KW-0812">Transmembrane</keyword>
<feature type="transmembrane region" description="Helical" evidence="1">
    <location>
        <begin position="20"/>
        <end position="40"/>
    </location>
</feature>
<sequence length="146" mass="16984">MATLTPLSHLQICIYMPCSFSLYFYFIAQFSQIVPACRIFQQMLRISQKPLIDISLLWSWTDIQHDERISQVADQFVENVEEAARAQATFHRCQHLNYAVGHQDVYGGYGEKNRRRLLEISSKYDPDRLMPKMRPGIIQLSGSQKV</sequence>
<dbReference type="EMBL" id="ABDG02000021">
    <property type="protein sequence ID" value="EHK47227.1"/>
    <property type="molecule type" value="Genomic_DNA"/>
</dbReference>
<dbReference type="AlphaFoldDB" id="G9NQ80"/>
<keyword evidence="1" id="KW-1133">Transmembrane helix</keyword>
<dbReference type="OrthoDB" id="4891431at2759"/>